<evidence type="ECO:0000256" key="2">
    <source>
        <dbReference type="ARBA" id="ARBA00022475"/>
    </source>
</evidence>
<comment type="caution">
    <text evidence="10">The sequence shown here is derived from an EMBL/GenBank/DDBJ whole genome shotgun (WGS) entry which is preliminary data.</text>
</comment>
<dbReference type="InterPro" id="IPR027417">
    <property type="entry name" value="P-loop_NTPase"/>
</dbReference>
<dbReference type="PANTHER" id="PTHR43790:SF3">
    <property type="entry name" value="D-ALLOSE IMPORT ATP-BINDING PROTEIN ALSA-RELATED"/>
    <property type="match status" value="1"/>
</dbReference>
<feature type="domain" description="ABC transporter" evidence="9">
    <location>
        <begin position="265"/>
        <end position="507"/>
    </location>
</feature>
<dbReference type="PROSITE" id="PS00211">
    <property type="entry name" value="ABC_TRANSPORTER_1"/>
    <property type="match status" value="1"/>
</dbReference>
<dbReference type="InterPro" id="IPR050107">
    <property type="entry name" value="ABC_carbohydrate_import_ATPase"/>
</dbReference>
<evidence type="ECO:0000259" key="9">
    <source>
        <dbReference type="PROSITE" id="PS50893"/>
    </source>
</evidence>
<evidence type="ECO:0000256" key="4">
    <source>
        <dbReference type="ARBA" id="ARBA00022737"/>
    </source>
</evidence>
<keyword evidence="4" id="KW-0677">Repeat</keyword>
<dbReference type="Pfam" id="PF00005">
    <property type="entry name" value="ABC_tran"/>
    <property type="match status" value="2"/>
</dbReference>
<evidence type="ECO:0000256" key="8">
    <source>
        <dbReference type="ARBA" id="ARBA00023136"/>
    </source>
</evidence>
<dbReference type="GO" id="GO:0005524">
    <property type="term" value="F:ATP binding"/>
    <property type="evidence" value="ECO:0007669"/>
    <property type="project" value="UniProtKB-KW"/>
</dbReference>
<dbReference type="Proteomes" id="UP000238196">
    <property type="component" value="Unassembled WGS sequence"/>
</dbReference>
<dbReference type="GO" id="GO:0016887">
    <property type="term" value="F:ATP hydrolysis activity"/>
    <property type="evidence" value="ECO:0007669"/>
    <property type="project" value="InterPro"/>
</dbReference>
<dbReference type="SUPFAM" id="SSF52540">
    <property type="entry name" value="P-loop containing nucleoside triphosphate hydrolases"/>
    <property type="match status" value="2"/>
</dbReference>
<dbReference type="CDD" id="cd03216">
    <property type="entry name" value="ABC_Carb_Monos_I"/>
    <property type="match status" value="1"/>
</dbReference>
<reference evidence="10 11" key="1">
    <citation type="submission" date="2018-02" db="EMBL/GenBank/DDBJ databases">
        <title>novel marine gammaproteobacteria from coastal saline agro ecosystem.</title>
        <authorList>
            <person name="Krishnan R."/>
            <person name="Ramesh Kumar N."/>
        </authorList>
    </citation>
    <scope>NUCLEOTIDE SEQUENCE [LARGE SCALE GENOMIC DNA]</scope>
    <source>
        <strain evidence="10 11">228</strain>
    </source>
</reference>
<dbReference type="Gene3D" id="3.40.50.300">
    <property type="entry name" value="P-loop containing nucleotide triphosphate hydrolases"/>
    <property type="match status" value="2"/>
</dbReference>
<sequence length="510" mass="54939">MVPSSNAHSASGQADALRIRGLTKAFAAHQVLKGIDLDLPAGRVTALMGANGAGKSTLVRILSGVHQADQGSLSWGGQPVSLHSPAAAVSAGVVTVHQIINDNVVQTLSVADNLLLDRLCAGSIAPLLSERRMHEQAQPLADAVGLQVDLSTPVAQLSQADKQRVAIARAMAHKPRLLILDEPTSSLSDAEAERLFQLVEQLRAQGTGILYITHRLNDIRRLADRIAALRDGVIVGEQDSDPDVGRAVQAMLGHAVGEVGHAVRRGQQQVARFEQARLSASARPFDLSLRRGEITVLTGLLSSGANKVLEALYGLTPLQSGAMRLNDQPWQPASPAAAIAGGVFMVQEERGNNGVIPSFSILHNLTLPFLRQLGLPALWSSRPERDHGERVLAQTGTVYQHADQQLTELSGGNQQKVMLARWLQMPCEVLLLAEPFQGVDIGARRDIARLLRDSSDQRATLVLCTDLEEALELADRLLVFNHDHLVGEHWLDELDIETVIRQISALPQSA</sequence>
<dbReference type="PROSITE" id="PS50893">
    <property type="entry name" value="ABC_TRANSPORTER_2"/>
    <property type="match status" value="2"/>
</dbReference>
<name>A0A2S5KW74_9PROT</name>
<proteinExistence type="predicted"/>
<dbReference type="EMBL" id="PRLP01000007">
    <property type="protein sequence ID" value="PPC78963.1"/>
    <property type="molecule type" value="Genomic_DNA"/>
</dbReference>
<evidence type="ECO:0000256" key="3">
    <source>
        <dbReference type="ARBA" id="ARBA00022597"/>
    </source>
</evidence>
<evidence type="ECO:0000256" key="5">
    <source>
        <dbReference type="ARBA" id="ARBA00022741"/>
    </source>
</evidence>
<keyword evidence="5" id="KW-0547">Nucleotide-binding</keyword>
<evidence type="ECO:0000313" key="11">
    <source>
        <dbReference type="Proteomes" id="UP000238196"/>
    </source>
</evidence>
<dbReference type="CDD" id="cd03215">
    <property type="entry name" value="ABC_Carb_Monos_II"/>
    <property type="match status" value="1"/>
</dbReference>
<evidence type="ECO:0000256" key="1">
    <source>
        <dbReference type="ARBA" id="ARBA00022448"/>
    </source>
</evidence>
<keyword evidence="6 10" id="KW-0067">ATP-binding</keyword>
<dbReference type="InterPro" id="IPR003593">
    <property type="entry name" value="AAA+_ATPase"/>
</dbReference>
<organism evidence="10 11">
    <name type="scientific">Proteobacteria bacterium 228</name>
    <dbReference type="NCBI Taxonomy" id="2083153"/>
    <lineage>
        <taxon>Bacteria</taxon>
        <taxon>Pseudomonadati</taxon>
        <taxon>Pseudomonadota</taxon>
    </lineage>
</organism>
<evidence type="ECO:0000256" key="6">
    <source>
        <dbReference type="ARBA" id="ARBA00022840"/>
    </source>
</evidence>
<dbReference type="AlphaFoldDB" id="A0A2S5KW74"/>
<dbReference type="InterPro" id="IPR017871">
    <property type="entry name" value="ABC_transporter-like_CS"/>
</dbReference>
<dbReference type="InterPro" id="IPR003439">
    <property type="entry name" value="ABC_transporter-like_ATP-bd"/>
</dbReference>
<keyword evidence="8" id="KW-0472">Membrane</keyword>
<protein>
    <submittedName>
        <fullName evidence="10">Sugar ABC transporter ATP-binding protein</fullName>
    </submittedName>
</protein>
<feature type="domain" description="ABC transporter" evidence="9">
    <location>
        <begin position="17"/>
        <end position="256"/>
    </location>
</feature>
<dbReference type="OrthoDB" id="9776369at2"/>
<keyword evidence="2" id="KW-1003">Cell membrane</keyword>
<evidence type="ECO:0000313" key="10">
    <source>
        <dbReference type="EMBL" id="PPC78963.1"/>
    </source>
</evidence>
<accession>A0A2S5KW74</accession>
<keyword evidence="7" id="KW-1278">Translocase</keyword>
<keyword evidence="3" id="KW-0762">Sugar transport</keyword>
<dbReference type="PANTHER" id="PTHR43790">
    <property type="entry name" value="CARBOHYDRATE TRANSPORT ATP-BINDING PROTEIN MG119-RELATED"/>
    <property type="match status" value="1"/>
</dbReference>
<dbReference type="SMART" id="SM00382">
    <property type="entry name" value="AAA"/>
    <property type="match status" value="1"/>
</dbReference>
<evidence type="ECO:0000256" key="7">
    <source>
        <dbReference type="ARBA" id="ARBA00022967"/>
    </source>
</evidence>
<keyword evidence="1" id="KW-0813">Transport</keyword>
<gene>
    <name evidence="10" type="ORF">C4K68_02045</name>
</gene>